<name>A0A0E2Z4N2_9GAMM</name>
<dbReference type="PANTHER" id="PTHR40275">
    <property type="entry name" value="SSL7038 PROTEIN"/>
    <property type="match status" value="1"/>
</dbReference>
<sequence length="117" mass="12456">MTKTMTTPYDVAEHLRTPEEMAAYLEACLEEADGDAAFVAKALGDIARAKGMSQVARDAGLSRESLYKALSGERSPGFDTILKVIRALGLKLHAEAVIVFDSTAQQSAPAEARASRG</sequence>
<dbReference type="SUPFAM" id="SSF47413">
    <property type="entry name" value="lambda repressor-like DNA-binding domains"/>
    <property type="match status" value="1"/>
</dbReference>
<dbReference type="PANTHER" id="PTHR40275:SF1">
    <property type="entry name" value="SSL7038 PROTEIN"/>
    <property type="match status" value="1"/>
</dbReference>
<evidence type="ECO:0000313" key="2">
    <source>
        <dbReference type="EMBL" id="KFI20449.1"/>
    </source>
</evidence>
<dbReference type="InterPro" id="IPR010982">
    <property type="entry name" value="Lambda_DNA-bd_dom_sf"/>
</dbReference>
<gene>
    <name evidence="2" type="ORF">IB75_03005</name>
</gene>
<dbReference type="PROSITE" id="PS50943">
    <property type="entry name" value="HTH_CROC1"/>
    <property type="match status" value="1"/>
</dbReference>
<dbReference type="SMART" id="SM00530">
    <property type="entry name" value="HTH_XRE"/>
    <property type="match status" value="1"/>
</dbReference>
<dbReference type="AlphaFoldDB" id="A0A0E2Z4N2"/>
<dbReference type="GO" id="GO:0003677">
    <property type="term" value="F:DNA binding"/>
    <property type="evidence" value="ECO:0007669"/>
    <property type="project" value="InterPro"/>
</dbReference>
<dbReference type="NCBIfam" id="TIGR02684">
    <property type="entry name" value="dnstrm_HI1420"/>
    <property type="match status" value="1"/>
</dbReference>
<feature type="domain" description="HTH cro/C1-type" evidence="1">
    <location>
        <begin position="52"/>
        <end position="97"/>
    </location>
</feature>
<proteinExistence type="predicted"/>
<dbReference type="Proteomes" id="UP000028839">
    <property type="component" value="Unassembled WGS sequence"/>
</dbReference>
<dbReference type="InterPro" id="IPR014057">
    <property type="entry name" value="HI1420"/>
</dbReference>
<dbReference type="CDD" id="cd00093">
    <property type="entry name" value="HTH_XRE"/>
    <property type="match status" value="1"/>
</dbReference>
<protein>
    <submittedName>
        <fullName evidence="2">Cro/Cl family transcriptional regulator</fullName>
    </submittedName>
</protein>
<dbReference type="InterPro" id="IPR001387">
    <property type="entry name" value="Cro/C1-type_HTH"/>
</dbReference>
<evidence type="ECO:0000259" key="1">
    <source>
        <dbReference type="PROSITE" id="PS50943"/>
    </source>
</evidence>
<comment type="caution">
    <text evidence="2">The sequence shown here is derived from an EMBL/GenBank/DDBJ whole genome shotgun (WGS) entry which is preliminary data.</text>
</comment>
<dbReference type="EMBL" id="JPGN01000020">
    <property type="protein sequence ID" value="KFI20449.1"/>
    <property type="molecule type" value="Genomic_DNA"/>
</dbReference>
<dbReference type="Pfam" id="PF21716">
    <property type="entry name" value="dnstrm_HI1420"/>
    <property type="match status" value="1"/>
</dbReference>
<accession>A0A0E2Z4N2</accession>
<reference evidence="2 3" key="1">
    <citation type="submission" date="2014-07" db="EMBL/GenBank/DDBJ databases">
        <title>Comparative analysis of Nitrosococcus oceani genome inventories of strains from Pacific and Atlantic gyres.</title>
        <authorList>
            <person name="Lim C.K."/>
            <person name="Wang L."/>
            <person name="Sayavedra-Soto L.A."/>
            <person name="Klotz M.G."/>
        </authorList>
    </citation>
    <scope>NUCLEOTIDE SEQUENCE [LARGE SCALE GENOMIC DNA]</scope>
    <source>
        <strain evidence="2 3">C-27</strain>
    </source>
</reference>
<evidence type="ECO:0000313" key="3">
    <source>
        <dbReference type="Proteomes" id="UP000028839"/>
    </source>
</evidence>
<organism evidence="2 3">
    <name type="scientific">Nitrosococcus oceani C-27</name>
    <dbReference type="NCBI Taxonomy" id="314279"/>
    <lineage>
        <taxon>Bacteria</taxon>
        <taxon>Pseudomonadati</taxon>
        <taxon>Pseudomonadota</taxon>
        <taxon>Gammaproteobacteria</taxon>
        <taxon>Chromatiales</taxon>
        <taxon>Chromatiaceae</taxon>
        <taxon>Nitrosococcus</taxon>
    </lineage>
</organism>
<dbReference type="Gene3D" id="1.10.260.40">
    <property type="entry name" value="lambda repressor-like DNA-binding domains"/>
    <property type="match status" value="1"/>
</dbReference>
<dbReference type="HOGENOM" id="CLU_137365_1_1_6"/>